<dbReference type="AlphaFoldDB" id="A0A9N8Z4U6"/>
<dbReference type="InterPro" id="IPR002035">
    <property type="entry name" value="VWF_A"/>
</dbReference>
<dbReference type="Gene3D" id="3.40.50.410">
    <property type="entry name" value="von Willebrand factor, type A domain"/>
    <property type="match status" value="1"/>
</dbReference>
<evidence type="ECO:0000259" key="1">
    <source>
        <dbReference type="PROSITE" id="PS50234"/>
    </source>
</evidence>
<organism evidence="2 3">
    <name type="scientific">Ambispora leptoticha</name>
    <dbReference type="NCBI Taxonomy" id="144679"/>
    <lineage>
        <taxon>Eukaryota</taxon>
        <taxon>Fungi</taxon>
        <taxon>Fungi incertae sedis</taxon>
        <taxon>Mucoromycota</taxon>
        <taxon>Glomeromycotina</taxon>
        <taxon>Glomeromycetes</taxon>
        <taxon>Archaeosporales</taxon>
        <taxon>Ambisporaceae</taxon>
        <taxon>Ambispora</taxon>
    </lineage>
</organism>
<dbReference type="SMART" id="SM00327">
    <property type="entry name" value="VWA"/>
    <property type="match status" value="1"/>
</dbReference>
<accession>A0A9N8Z4U6</accession>
<name>A0A9N8Z4U6_9GLOM</name>
<dbReference type="SUPFAM" id="SSF53300">
    <property type="entry name" value="vWA-like"/>
    <property type="match status" value="1"/>
</dbReference>
<evidence type="ECO:0000313" key="3">
    <source>
        <dbReference type="Proteomes" id="UP000789508"/>
    </source>
</evidence>
<dbReference type="Proteomes" id="UP000789508">
    <property type="component" value="Unassembled WGS sequence"/>
</dbReference>
<comment type="caution">
    <text evidence="2">The sequence shown here is derived from an EMBL/GenBank/DDBJ whole genome shotgun (WGS) entry which is preliminary data.</text>
</comment>
<dbReference type="Pfam" id="PF13519">
    <property type="entry name" value="VWA_2"/>
    <property type="match status" value="1"/>
</dbReference>
<sequence length="844" mass="97296">MSIIPWPVFNDSSFYTTIKNLKIKLDGQNSQYKNAKIFVEKIKVLMTKLKVCDWGSVQGTVISIRTLELKKFMKNAISLGLEQKEDDTFLSSENITQPVYIIRHLMNRDEGTPIPDPELSLSDIFDDVDASIKLMPDTDLRDFFEVNVQARDQSSDSQWFDRLETFYKFIIDRRVNRLQQWFFQNTSRFPNDHNEICIKFAGHEGYHACSASHSCGAPCTYNGKRNCQLRCTKEIGHETMPGNEVHLCEATRHYCSAPCSLKADTQKGHYECRNYCIIPCEEIHVLHKCGNDVCPVECAIAACRQRCESRAHFHAFEKNVEHFCGGEHQCPNECEESGICKIVTEPTAIIKEEAEYVNKFGSFMFTKYFQTFQRLPCCIKIPPYQFKHEGKHVHERTHECDATCPNDSGEHIENKKSNFHFCDCTLPYNHGREHNSEHDTVHGNMHLTTFTCEQEEFEFEGHQLTVGDRGDFVLCHKLCQNIGRHRHIDYCKEPDVCESLTGGKKEGILEHIKANINPDPNRKKDYISHRVFWERTKFRDPYSREDRENFKKCDHECIDEKHHKAIDEKEPIKSFCTQGLFHPGLNPNSHPPQSIGYISTDGHHFTCENPIGNFHIVFVVDRSSSMSSRDRKPLNQRTITSCLLNAHNNRLGAVYEAVYNFIKTRNHSGKATFVGRAAVDRDITSLILFNNAATVVFENQNLSDTEELLNMMMKFTPAGGTFFREGIKKAAEIIEKYYDPKKTNVIMFLSDGECDTPELTLRNLCQREVNKGTPLYLYTVLFNNHAKFGESLKKMADIATEYLPQPTSKDLLKCQYTLAVNEIELNEHFTRIAESLRKHQPMLM</sequence>
<proteinExistence type="predicted"/>
<keyword evidence="3" id="KW-1185">Reference proteome</keyword>
<dbReference type="PROSITE" id="PS50234">
    <property type="entry name" value="VWFA"/>
    <property type="match status" value="1"/>
</dbReference>
<dbReference type="EMBL" id="CAJVPS010000285">
    <property type="protein sequence ID" value="CAG8473542.1"/>
    <property type="molecule type" value="Genomic_DNA"/>
</dbReference>
<feature type="domain" description="VWFA" evidence="1">
    <location>
        <begin position="615"/>
        <end position="836"/>
    </location>
</feature>
<dbReference type="InterPro" id="IPR036465">
    <property type="entry name" value="vWFA_dom_sf"/>
</dbReference>
<protein>
    <submittedName>
        <fullName evidence="2">7953_t:CDS:1</fullName>
    </submittedName>
</protein>
<dbReference type="OrthoDB" id="2343366at2759"/>
<gene>
    <name evidence="2" type="ORF">ALEPTO_LOCUS2129</name>
</gene>
<reference evidence="2" key="1">
    <citation type="submission" date="2021-06" db="EMBL/GenBank/DDBJ databases">
        <authorList>
            <person name="Kallberg Y."/>
            <person name="Tangrot J."/>
            <person name="Rosling A."/>
        </authorList>
    </citation>
    <scope>NUCLEOTIDE SEQUENCE</scope>
    <source>
        <strain evidence="2">FL130A</strain>
    </source>
</reference>
<evidence type="ECO:0000313" key="2">
    <source>
        <dbReference type="EMBL" id="CAG8473542.1"/>
    </source>
</evidence>